<feature type="domain" description="F-box protein AT5G49610-like beta-propeller" evidence="2">
    <location>
        <begin position="121"/>
        <end position="393"/>
    </location>
</feature>
<sequence length="398" mass="45278">MEAGMKRAQLTPTEEEARAAAVSCVLGNEDLLREILLGLGFPTTLVRAALVCRRWYRVAANPDFLHRFRELHPPRLLGFYLSTSYYGWKRLLEFVPMVPQLPELATVLRRGSFSFDPSMCISNCRTGRVVVGSYVPEAHKIKYVVHTPLYPMRSPVILPHVGHRDNDGMCRWELLTRESGDELSYFWFIMDFYNSRGADVCVYMLQDDVWRIRVSASTQLRSGPPGGRKSLLVEDRLYVAATMRSILVLDLASSSLSTIMLPDGVRNNGDMMLSQAKGSGVYLVQVKELQLSIWLLKGTHGSTGDWFMVDTFCLRDMCANLRDPNCMTGDSGAYDVYLNTVGDNAEFVFLDMDQYVLFLDVRSRAMCKVYENTKTEPRSVQIHPYMMIWPPMFPALKE</sequence>
<dbReference type="Proteomes" id="UP000324897">
    <property type="component" value="Chromosome 1"/>
</dbReference>
<dbReference type="InterPro" id="IPR036047">
    <property type="entry name" value="F-box-like_dom_sf"/>
</dbReference>
<evidence type="ECO:0000313" key="4">
    <source>
        <dbReference type="Proteomes" id="UP000324897"/>
    </source>
</evidence>
<dbReference type="EMBL" id="RWGY01000011">
    <property type="protein sequence ID" value="TVU32487.1"/>
    <property type="molecule type" value="Genomic_DNA"/>
</dbReference>
<gene>
    <name evidence="3" type="ORF">EJB05_24218</name>
</gene>
<dbReference type="OrthoDB" id="592687at2759"/>
<dbReference type="AlphaFoldDB" id="A0A5J9VAM7"/>
<proteinExistence type="predicted"/>
<dbReference type="Pfam" id="PF23635">
    <property type="entry name" value="Beta-prop_AT5G49610-like"/>
    <property type="match status" value="1"/>
</dbReference>
<dbReference type="PANTHER" id="PTHR33207">
    <property type="entry name" value="F-BOX DOMAIN CONTAINING PROTEIN-RELATED"/>
    <property type="match status" value="1"/>
</dbReference>
<dbReference type="InterPro" id="IPR056594">
    <property type="entry name" value="AT5G49610-like_b-prop"/>
</dbReference>
<feature type="non-terminal residue" evidence="3">
    <location>
        <position position="1"/>
    </location>
</feature>
<dbReference type="SUPFAM" id="SSF81383">
    <property type="entry name" value="F-box domain"/>
    <property type="match status" value="1"/>
</dbReference>
<evidence type="ECO:0000313" key="3">
    <source>
        <dbReference type="EMBL" id="TVU32487.1"/>
    </source>
</evidence>
<dbReference type="Gramene" id="TVU32487">
    <property type="protein sequence ID" value="TVU32487"/>
    <property type="gene ID" value="EJB05_24218"/>
</dbReference>
<evidence type="ECO:0000259" key="1">
    <source>
        <dbReference type="Pfam" id="PF12937"/>
    </source>
</evidence>
<comment type="caution">
    <text evidence="3">The sequence shown here is derived from an EMBL/GenBank/DDBJ whole genome shotgun (WGS) entry which is preliminary data.</text>
</comment>
<accession>A0A5J9VAM7</accession>
<name>A0A5J9VAM7_9POAL</name>
<dbReference type="Pfam" id="PF12937">
    <property type="entry name" value="F-box-like"/>
    <property type="match status" value="1"/>
</dbReference>
<organism evidence="3 4">
    <name type="scientific">Eragrostis curvula</name>
    <name type="common">weeping love grass</name>
    <dbReference type="NCBI Taxonomy" id="38414"/>
    <lineage>
        <taxon>Eukaryota</taxon>
        <taxon>Viridiplantae</taxon>
        <taxon>Streptophyta</taxon>
        <taxon>Embryophyta</taxon>
        <taxon>Tracheophyta</taxon>
        <taxon>Spermatophyta</taxon>
        <taxon>Magnoliopsida</taxon>
        <taxon>Liliopsida</taxon>
        <taxon>Poales</taxon>
        <taxon>Poaceae</taxon>
        <taxon>PACMAD clade</taxon>
        <taxon>Chloridoideae</taxon>
        <taxon>Eragrostideae</taxon>
        <taxon>Eragrostidinae</taxon>
        <taxon>Eragrostis</taxon>
    </lineage>
</organism>
<keyword evidence="4" id="KW-1185">Reference proteome</keyword>
<reference evidence="3 4" key="1">
    <citation type="journal article" date="2019" name="Sci. Rep.">
        <title>A high-quality genome of Eragrostis curvula grass provides insights into Poaceae evolution and supports new strategies to enhance forage quality.</title>
        <authorList>
            <person name="Carballo J."/>
            <person name="Santos B.A.C.M."/>
            <person name="Zappacosta D."/>
            <person name="Garbus I."/>
            <person name="Selva J.P."/>
            <person name="Gallo C.A."/>
            <person name="Diaz A."/>
            <person name="Albertini E."/>
            <person name="Caccamo M."/>
            <person name="Echenique V."/>
        </authorList>
    </citation>
    <scope>NUCLEOTIDE SEQUENCE [LARGE SCALE GENOMIC DNA]</scope>
    <source>
        <strain evidence="4">cv. Victoria</strain>
        <tissue evidence="3">Leaf</tissue>
    </source>
</reference>
<dbReference type="Gene3D" id="1.20.1280.50">
    <property type="match status" value="1"/>
</dbReference>
<dbReference type="InterPro" id="IPR001810">
    <property type="entry name" value="F-box_dom"/>
</dbReference>
<feature type="domain" description="F-box" evidence="1">
    <location>
        <begin position="30"/>
        <end position="67"/>
    </location>
</feature>
<protein>
    <submittedName>
        <fullName evidence="3">Uncharacterized protein</fullName>
    </submittedName>
</protein>
<evidence type="ECO:0000259" key="2">
    <source>
        <dbReference type="Pfam" id="PF23635"/>
    </source>
</evidence>